<comment type="caution">
    <text evidence="2">The sequence shown here is derived from an EMBL/GenBank/DDBJ whole genome shotgun (WGS) entry which is preliminary data.</text>
</comment>
<dbReference type="EMBL" id="SWJQ01004292">
    <property type="protein sequence ID" value="TRZ05434.1"/>
    <property type="molecule type" value="Genomic_DNA"/>
</dbReference>
<protein>
    <submittedName>
        <fullName evidence="2">Uncharacterized protein</fullName>
    </submittedName>
</protein>
<name>A0A8K1D795_9PASS</name>
<feature type="non-terminal residue" evidence="2">
    <location>
        <position position="140"/>
    </location>
</feature>
<keyword evidence="3" id="KW-1185">Reference proteome</keyword>
<evidence type="ECO:0000313" key="3">
    <source>
        <dbReference type="Proteomes" id="UP000796761"/>
    </source>
</evidence>
<reference evidence="2" key="1">
    <citation type="submission" date="2019-04" db="EMBL/GenBank/DDBJ databases">
        <title>Genome assembly of Zosterops borbonicus 15179.</title>
        <authorList>
            <person name="Leroy T."/>
            <person name="Anselmetti Y."/>
            <person name="Tilak M.-K."/>
            <person name="Nabholz B."/>
        </authorList>
    </citation>
    <scope>NUCLEOTIDE SEQUENCE</scope>
    <source>
        <strain evidence="2">HGM_15179</strain>
        <tissue evidence="2">Muscle</tissue>
    </source>
</reference>
<sequence>LVLSTAGAGETHGQCAGAGLSALVCLVLRLPPGRVLPVPKRAADHVQGGSLLPLCGHPGAAAGGGGLSQRAGPMVEPAVSGVHGRAGGESPLGEPREQGRPPAPERGQCHGRGDPFRAAAAALRPPQHRPVRLVHRGLHR</sequence>
<gene>
    <name evidence="2" type="ORF">HGM15179_021673</name>
</gene>
<feature type="non-terminal residue" evidence="2">
    <location>
        <position position="1"/>
    </location>
</feature>
<feature type="region of interest" description="Disordered" evidence="1">
    <location>
        <begin position="65"/>
        <end position="140"/>
    </location>
</feature>
<evidence type="ECO:0000256" key="1">
    <source>
        <dbReference type="SAM" id="MobiDB-lite"/>
    </source>
</evidence>
<organism evidence="2 3">
    <name type="scientific">Zosterops borbonicus</name>
    <dbReference type="NCBI Taxonomy" id="364589"/>
    <lineage>
        <taxon>Eukaryota</taxon>
        <taxon>Metazoa</taxon>
        <taxon>Chordata</taxon>
        <taxon>Craniata</taxon>
        <taxon>Vertebrata</taxon>
        <taxon>Euteleostomi</taxon>
        <taxon>Archelosauria</taxon>
        <taxon>Archosauria</taxon>
        <taxon>Dinosauria</taxon>
        <taxon>Saurischia</taxon>
        <taxon>Theropoda</taxon>
        <taxon>Coelurosauria</taxon>
        <taxon>Aves</taxon>
        <taxon>Neognathae</taxon>
        <taxon>Neoaves</taxon>
        <taxon>Telluraves</taxon>
        <taxon>Australaves</taxon>
        <taxon>Passeriformes</taxon>
        <taxon>Sylvioidea</taxon>
        <taxon>Zosteropidae</taxon>
        <taxon>Zosterops</taxon>
    </lineage>
</organism>
<evidence type="ECO:0000313" key="2">
    <source>
        <dbReference type="EMBL" id="TRZ05434.1"/>
    </source>
</evidence>
<proteinExistence type="predicted"/>
<feature type="compositionally biased region" description="Basic residues" evidence="1">
    <location>
        <begin position="126"/>
        <end position="140"/>
    </location>
</feature>
<dbReference type="AlphaFoldDB" id="A0A8K1D795"/>
<dbReference type="Proteomes" id="UP000796761">
    <property type="component" value="Unassembled WGS sequence"/>
</dbReference>
<accession>A0A8K1D795</accession>